<reference evidence="4" key="1">
    <citation type="submission" date="2018-02" db="EMBL/GenBank/DDBJ databases">
        <authorList>
            <person name="Cohen D.B."/>
            <person name="Kent A.D."/>
        </authorList>
    </citation>
    <scope>NUCLEOTIDE SEQUENCE</scope>
</reference>
<proteinExistence type="predicted"/>
<name>A0A2N9IQ33_FAGSY</name>
<dbReference type="EMBL" id="OIVN01006148">
    <property type="protein sequence ID" value="SPD26223.1"/>
    <property type="molecule type" value="Genomic_DNA"/>
</dbReference>
<feature type="compositionally biased region" description="Basic residues" evidence="2">
    <location>
        <begin position="1"/>
        <end position="10"/>
    </location>
</feature>
<sequence length="266" mass="28925">MMPFSKHKAKQSTSKNTKEAKTKTKTFPPPQSPLSLSLLTFSQTSTLTSQPHFSSQILRVRVSVNSKFAKLDRHRGDRYNTTTTATANNNNHYNDSQPYRHSRAPSRFSDAPLNNNHNRRSPNNFRGGANHRPFESPPRHSPGSGAGGGGGFRPMGGGEGFRPMGAADGGGGFGFNNNNNNNHHHPQLAPLPPPLSGQKRGFSSSLRGGSPEHFDGGSFAKLFVGSVPRTATEEDIRPLFEEHGNVIEVALIKDKRTGQQQGHLRG</sequence>
<feature type="compositionally biased region" description="Low complexity" evidence="2">
    <location>
        <begin position="80"/>
        <end position="91"/>
    </location>
</feature>
<dbReference type="InterPro" id="IPR012677">
    <property type="entry name" value="Nucleotide-bd_a/b_plait_sf"/>
</dbReference>
<dbReference type="Pfam" id="PF00076">
    <property type="entry name" value="RRM_1"/>
    <property type="match status" value="1"/>
</dbReference>
<keyword evidence="1" id="KW-0694">RNA-binding</keyword>
<evidence type="ECO:0000256" key="2">
    <source>
        <dbReference type="SAM" id="MobiDB-lite"/>
    </source>
</evidence>
<evidence type="ECO:0000259" key="3">
    <source>
        <dbReference type="PROSITE" id="PS50102"/>
    </source>
</evidence>
<evidence type="ECO:0000313" key="4">
    <source>
        <dbReference type="EMBL" id="SPD26223.1"/>
    </source>
</evidence>
<dbReference type="GO" id="GO:0003723">
    <property type="term" value="F:RNA binding"/>
    <property type="evidence" value="ECO:0007669"/>
    <property type="project" value="UniProtKB-UniRule"/>
</dbReference>
<dbReference type="InterPro" id="IPR035979">
    <property type="entry name" value="RBD_domain_sf"/>
</dbReference>
<protein>
    <recommendedName>
        <fullName evidence="3">RRM domain-containing protein</fullName>
    </recommendedName>
</protein>
<organism evidence="4">
    <name type="scientific">Fagus sylvatica</name>
    <name type="common">Beechnut</name>
    <dbReference type="NCBI Taxonomy" id="28930"/>
    <lineage>
        <taxon>Eukaryota</taxon>
        <taxon>Viridiplantae</taxon>
        <taxon>Streptophyta</taxon>
        <taxon>Embryophyta</taxon>
        <taxon>Tracheophyta</taxon>
        <taxon>Spermatophyta</taxon>
        <taxon>Magnoliopsida</taxon>
        <taxon>eudicotyledons</taxon>
        <taxon>Gunneridae</taxon>
        <taxon>Pentapetalae</taxon>
        <taxon>rosids</taxon>
        <taxon>fabids</taxon>
        <taxon>Fagales</taxon>
        <taxon>Fagaceae</taxon>
        <taxon>Fagus</taxon>
    </lineage>
</organism>
<feature type="domain" description="RRM" evidence="3">
    <location>
        <begin position="220"/>
        <end position="266"/>
    </location>
</feature>
<dbReference type="SUPFAM" id="SSF54928">
    <property type="entry name" value="RNA-binding domain, RBD"/>
    <property type="match status" value="1"/>
</dbReference>
<evidence type="ECO:0000256" key="1">
    <source>
        <dbReference type="PROSITE-ProRule" id="PRU00176"/>
    </source>
</evidence>
<feature type="region of interest" description="Disordered" evidence="2">
    <location>
        <begin position="1"/>
        <end position="35"/>
    </location>
</feature>
<feature type="region of interest" description="Disordered" evidence="2">
    <location>
        <begin position="73"/>
        <end position="213"/>
    </location>
</feature>
<dbReference type="PROSITE" id="PS50102">
    <property type="entry name" value="RRM"/>
    <property type="match status" value="1"/>
</dbReference>
<gene>
    <name evidence="4" type="ORF">FSB_LOCUS54105</name>
</gene>
<dbReference type="AlphaFoldDB" id="A0A2N9IQ33"/>
<feature type="compositionally biased region" description="Gly residues" evidence="2">
    <location>
        <begin position="144"/>
        <end position="160"/>
    </location>
</feature>
<accession>A0A2N9IQ33</accession>
<dbReference type="Gene3D" id="3.30.70.330">
    <property type="match status" value="1"/>
</dbReference>
<dbReference type="InterPro" id="IPR000504">
    <property type="entry name" value="RRM_dom"/>
</dbReference>